<accession>A0A0F8JIA9</accession>
<sequence length="118" mass="13773">MDVGELAPECRLIIDFVLGPRKQYVADKLVEITDKCLSDLKPLFVTDGLKFYAEALLQKYGRLVKFPKTGKCQWRLRIFQFRRFKTFQFTILEKSSRIVDNAENGGMAIDTRFVFTRL</sequence>
<dbReference type="EMBL" id="JJPO01000029">
    <property type="protein sequence ID" value="KKG75483.1"/>
    <property type="molecule type" value="Genomic_DNA"/>
</dbReference>
<comment type="caution">
    <text evidence="1">The sequence shown here is derived from an EMBL/GenBank/DDBJ whole genome shotgun (WGS) entry which is preliminary data.</text>
</comment>
<name>A0A0F8JIA9_METMZ</name>
<organism evidence="1 2">
    <name type="scientific">Methanosarcina mazei</name>
    <name type="common">Methanosarcina frisia</name>
    <dbReference type="NCBI Taxonomy" id="2209"/>
    <lineage>
        <taxon>Archaea</taxon>
        <taxon>Methanobacteriati</taxon>
        <taxon>Methanobacteriota</taxon>
        <taxon>Stenosarchaea group</taxon>
        <taxon>Methanomicrobia</taxon>
        <taxon>Methanosarcinales</taxon>
        <taxon>Methanosarcinaceae</taxon>
        <taxon>Methanosarcina</taxon>
    </lineage>
</organism>
<gene>
    <name evidence="1" type="ORF">DU63_11430</name>
</gene>
<dbReference type="Proteomes" id="UP000034001">
    <property type="component" value="Unassembled WGS sequence"/>
</dbReference>
<evidence type="ECO:0000313" key="2">
    <source>
        <dbReference type="Proteomes" id="UP000034001"/>
    </source>
</evidence>
<reference evidence="1 2" key="1">
    <citation type="journal article" date="2015" name="ISME J.">
        <title>Genomic and phenotypic differentiation among Methanosarcina mazei populations from Columbia River sediment.</title>
        <authorList>
            <person name="Youngblut N.D."/>
            <person name="Wirth J.S."/>
            <person name="Henriksen J.R."/>
            <person name="Smith M."/>
            <person name="Simon H."/>
            <person name="Metcalf W.W."/>
            <person name="Whitaker R.J."/>
        </authorList>
    </citation>
    <scope>NUCLEOTIDE SEQUENCE [LARGE SCALE GENOMIC DNA]</scope>
    <source>
        <strain evidence="1 2">3.H.A.2.1</strain>
    </source>
</reference>
<protein>
    <submittedName>
        <fullName evidence="1">Uncharacterized protein</fullName>
    </submittedName>
</protein>
<evidence type="ECO:0000313" key="1">
    <source>
        <dbReference type="EMBL" id="KKG75483.1"/>
    </source>
</evidence>
<dbReference type="AlphaFoldDB" id="A0A0F8JIA9"/>
<proteinExistence type="predicted"/>